<accession>A0A3D8Q7Q7</accession>
<dbReference type="EMBL" id="PVWQ01000026">
    <property type="protein sequence ID" value="RDW57852.1"/>
    <property type="molecule type" value="Genomic_DNA"/>
</dbReference>
<protein>
    <recommendedName>
        <fullName evidence="8">RTA1 protein</fullName>
    </recommendedName>
</protein>
<sequence>MAYKFYNYDPSKAAAIPFAALFALATIIHIWQTIRHRTWYMTPFIIGGIFEAIGYLCRLISASQTPNWTMYPYIGQSLLILLGPALFAASIYMLLGRIIRTLNAGSISPIRPTWLTKIFVTGDVLSFLLQSGGGGMQAKAETADAARMGEKMILGGLFVQILFFGIFIVVSIIFHRRMLATPMHRLGTDVPWAKYLKILYAVSMLIMVRSLFRVAEYVQGKEGSLQSNEVYIYVLDAALMLICCVVLNVWHPAHVVSGKVPYAQARAQEQDMEMLGGERGRGF</sequence>
<feature type="transmembrane region" description="Helical" evidence="5">
    <location>
        <begin position="195"/>
        <end position="212"/>
    </location>
</feature>
<dbReference type="RefSeq" id="XP_026598021.1">
    <property type="nucleotide sequence ID" value="XM_026753386.1"/>
</dbReference>
<evidence type="ECO:0000313" key="6">
    <source>
        <dbReference type="EMBL" id="RDW57852.1"/>
    </source>
</evidence>
<evidence type="ECO:0008006" key="8">
    <source>
        <dbReference type="Google" id="ProtNLM"/>
    </source>
</evidence>
<evidence type="ECO:0000313" key="7">
    <source>
        <dbReference type="Proteomes" id="UP000256690"/>
    </source>
</evidence>
<name>A0A3D8Q7Q7_9EURO</name>
<dbReference type="PANTHER" id="PTHR31465">
    <property type="entry name" value="PROTEIN RTA1-RELATED"/>
    <property type="match status" value="1"/>
</dbReference>
<organism evidence="6 7">
    <name type="scientific">Aspergillus mulundensis</name>
    <dbReference type="NCBI Taxonomy" id="1810919"/>
    <lineage>
        <taxon>Eukaryota</taxon>
        <taxon>Fungi</taxon>
        <taxon>Dikarya</taxon>
        <taxon>Ascomycota</taxon>
        <taxon>Pezizomycotina</taxon>
        <taxon>Eurotiomycetes</taxon>
        <taxon>Eurotiomycetidae</taxon>
        <taxon>Eurotiales</taxon>
        <taxon>Aspergillaceae</taxon>
        <taxon>Aspergillus</taxon>
        <taxon>Aspergillus subgen. Nidulantes</taxon>
    </lineage>
</organism>
<evidence type="ECO:0000256" key="2">
    <source>
        <dbReference type="ARBA" id="ARBA00022692"/>
    </source>
</evidence>
<evidence type="ECO:0000256" key="3">
    <source>
        <dbReference type="ARBA" id="ARBA00022989"/>
    </source>
</evidence>
<dbReference type="GO" id="GO:0016020">
    <property type="term" value="C:membrane"/>
    <property type="evidence" value="ECO:0007669"/>
    <property type="project" value="UniProtKB-SubCell"/>
</dbReference>
<comment type="subcellular location">
    <subcellularLocation>
        <location evidence="1">Membrane</location>
        <topology evidence="1">Multi-pass membrane protein</topology>
    </subcellularLocation>
</comment>
<feature type="transmembrane region" description="Helical" evidence="5">
    <location>
        <begin position="152"/>
        <end position="174"/>
    </location>
</feature>
<feature type="transmembrane region" description="Helical" evidence="5">
    <location>
        <begin position="38"/>
        <end position="61"/>
    </location>
</feature>
<dbReference type="Proteomes" id="UP000256690">
    <property type="component" value="Unassembled WGS sequence"/>
</dbReference>
<dbReference type="GeneID" id="38121740"/>
<dbReference type="Pfam" id="PF04479">
    <property type="entry name" value="RTA1"/>
    <property type="match status" value="1"/>
</dbReference>
<dbReference type="STRING" id="1810919.A0A3D8Q7Q7"/>
<dbReference type="InterPro" id="IPR007568">
    <property type="entry name" value="RTA1"/>
</dbReference>
<dbReference type="OrthoDB" id="3358017at2759"/>
<evidence type="ECO:0000256" key="4">
    <source>
        <dbReference type="ARBA" id="ARBA00023136"/>
    </source>
</evidence>
<keyword evidence="7" id="KW-1185">Reference proteome</keyword>
<feature type="transmembrane region" description="Helical" evidence="5">
    <location>
        <begin position="13"/>
        <end position="31"/>
    </location>
</feature>
<dbReference type="PANTHER" id="PTHR31465:SF33">
    <property type="entry name" value="DOMAIN PROTEIN, PUTATIVE (AFU_ORTHOLOGUE AFUA_5G01310)-RELATED"/>
    <property type="match status" value="1"/>
</dbReference>
<gene>
    <name evidence="6" type="ORF">DSM5745_11370</name>
</gene>
<feature type="transmembrane region" description="Helical" evidence="5">
    <location>
        <begin position="73"/>
        <end position="94"/>
    </location>
</feature>
<evidence type="ECO:0000256" key="1">
    <source>
        <dbReference type="ARBA" id="ARBA00004141"/>
    </source>
</evidence>
<comment type="caution">
    <text evidence="6">The sequence shown here is derived from an EMBL/GenBank/DDBJ whole genome shotgun (WGS) entry which is preliminary data.</text>
</comment>
<evidence type="ECO:0000256" key="5">
    <source>
        <dbReference type="SAM" id="Phobius"/>
    </source>
</evidence>
<keyword evidence="3 5" id="KW-1133">Transmembrane helix</keyword>
<reference evidence="6 7" key="1">
    <citation type="journal article" date="2018" name="IMA Fungus">
        <title>IMA Genome-F 9: Draft genome sequence of Annulohypoxylon stygium, Aspergillus mulundensis, Berkeleyomyces basicola (syn. Thielaviopsis basicola), Ceratocystis smalleyi, two Cercospora beticola strains, Coleophoma cylindrospora, Fusarium fracticaudum, Phialophora cf. hyalina, and Morchella septimelata.</title>
        <authorList>
            <person name="Wingfield B.D."/>
            <person name="Bills G.F."/>
            <person name="Dong Y."/>
            <person name="Huang W."/>
            <person name="Nel W.J."/>
            <person name="Swalarsk-Parry B.S."/>
            <person name="Vaghefi N."/>
            <person name="Wilken P.M."/>
            <person name="An Z."/>
            <person name="de Beer Z.W."/>
            <person name="De Vos L."/>
            <person name="Chen L."/>
            <person name="Duong T.A."/>
            <person name="Gao Y."/>
            <person name="Hammerbacher A."/>
            <person name="Kikkert J.R."/>
            <person name="Li Y."/>
            <person name="Li H."/>
            <person name="Li K."/>
            <person name="Li Q."/>
            <person name="Liu X."/>
            <person name="Ma X."/>
            <person name="Naidoo K."/>
            <person name="Pethybridge S.J."/>
            <person name="Sun J."/>
            <person name="Steenkamp E.T."/>
            <person name="van der Nest M.A."/>
            <person name="van Wyk S."/>
            <person name="Wingfield M.J."/>
            <person name="Xiong C."/>
            <person name="Yue Q."/>
            <person name="Zhang X."/>
        </authorList>
    </citation>
    <scope>NUCLEOTIDE SEQUENCE [LARGE SCALE GENOMIC DNA]</scope>
    <source>
        <strain evidence="6 7">DSM 5745</strain>
    </source>
</reference>
<feature type="transmembrane region" description="Helical" evidence="5">
    <location>
        <begin position="232"/>
        <end position="250"/>
    </location>
</feature>
<keyword evidence="2 5" id="KW-0812">Transmembrane</keyword>
<keyword evidence="4 5" id="KW-0472">Membrane</keyword>
<dbReference type="AlphaFoldDB" id="A0A3D8Q7Q7"/>
<proteinExistence type="predicted"/>